<dbReference type="EMBL" id="CCAE010000098">
    <property type="protein sequence ID" value="CDN90585.1"/>
    <property type="molecule type" value="Genomic_DNA"/>
</dbReference>
<evidence type="ECO:0000313" key="2">
    <source>
        <dbReference type="Proteomes" id="UP000028878"/>
    </source>
</evidence>
<dbReference type="AlphaFoldDB" id="A0A1L1PZB5"/>
<name>A0A1L1PZB5_HYDIT</name>
<accession>A0A1L1PZB5</accession>
<reference evidence="2" key="1">
    <citation type="submission" date="2014-11" db="EMBL/GenBank/DDBJ databases">
        <title>Draft genome sequence of Hydrogenophaga intermedia S1.</title>
        <authorList>
            <person name="Gan H.M."/>
            <person name="Chew T.H."/>
            <person name="Stolz A."/>
        </authorList>
    </citation>
    <scope>NUCLEOTIDE SEQUENCE [LARGE SCALE GENOMIC DNA]</scope>
    <source>
        <strain evidence="2">S1</strain>
    </source>
</reference>
<protein>
    <submittedName>
        <fullName evidence="1">Uncharacterized protein</fullName>
    </submittedName>
</protein>
<keyword evidence="2" id="KW-1185">Reference proteome</keyword>
<dbReference type="Proteomes" id="UP000028878">
    <property type="component" value="Unassembled WGS sequence"/>
</dbReference>
<gene>
    <name evidence="1" type="ORF">BN948_05030</name>
</gene>
<proteinExistence type="predicted"/>
<organism evidence="1 2">
    <name type="scientific">Hydrogenophaga intermedia</name>
    <dbReference type="NCBI Taxonomy" id="65786"/>
    <lineage>
        <taxon>Bacteria</taxon>
        <taxon>Pseudomonadati</taxon>
        <taxon>Pseudomonadota</taxon>
        <taxon>Betaproteobacteria</taxon>
        <taxon>Burkholderiales</taxon>
        <taxon>Comamonadaceae</taxon>
        <taxon>Hydrogenophaga</taxon>
    </lineage>
</organism>
<sequence>MQNLDGPRTFVGRAAGEKIEFERDGQRETLTASDGAGTGMKWLADKKDCLKVRTGEGYCRD</sequence>
<evidence type="ECO:0000313" key="1">
    <source>
        <dbReference type="EMBL" id="CDN90585.1"/>
    </source>
</evidence>